<organism evidence="2">
    <name type="scientific">Aureoumbra lagunensis</name>
    <dbReference type="NCBI Taxonomy" id="44058"/>
    <lineage>
        <taxon>Eukaryota</taxon>
        <taxon>Sar</taxon>
        <taxon>Stramenopiles</taxon>
        <taxon>Ochrophyta</taxon>
        <taxon>Pelagophyceae</taxon>
        <taxon>Pelagomonadales</taxon>
        <taxon>Aureoumbra</taxon>
    </lineage>
</organism>
<feature type="transmembrane region" description="Helical" evidence="1">
    <location>
        <begin position="282"/>
        <end position="301"/>
    </location>
</feature>
<evidence type="ECO:0008006" key="3">
    <source>
        <dbReference type="Google" id="ProtNLM"/>
    </source>
</evidence>
<feature type="transmembrane region" description="Helical" evidence="1">
    <location>
        <begin position="247"/>
        <end position="270"/>
    </location>
</feature>
<protein>
    <recommendedName>
        <fullName evidence="3">EamA domain-containing protein</fullName>
    </recommendedName>
</protein>
<feature type="transmembrane region" description="Helical" evidence="1">
    <location>
        <begin position="27"/>
        <end position="50"/>
    </location>
</feature>
<proteinExistence type="predicted"/>
<feature type="transmembrane region" description="Helical" evidence="1">
    <location>
        <begin position="181"/>
        <end position="199"/>
    </location>
</feature>
<feature type="transmembrane region" description="Helical" evidence="1">
    <location>
        <begin position="152"/>
        <end position="169"/>
    </location>
</feature>
<dbReference type="AlphaFoldDB" id="A0A7S3NGX3"/>
<dbReference type="InterPro" id="IPR037185">
    <property type="entry name" value="EmrE-like"/>
</dbReference>
<keyword evidence="1" id="KW-0812">Transmembrane</keyword>
<evidence type="ECO:0000256" key="1">
    <source>
        <dbReference type="SAM" id="Phobius"/>
    </source>
</evidence>
<feature type="transmembrane region" description="Helical" evidence="1">
    <location>
        <begin position="128"/>
        <end position="146"/>
    </location>
</feature>
<name>A0A7S3NGX3_9STRA</name>
<keyword evidence="1" id="KW-1133">Transmembrane helix</keyword>
<reference evidence="2" key="1">
    <citation type="submission" date="2021-01" db="EMBL/GenBank/DDBJ databases">
        <authorList>
            <person name="Corre E."/>
            <person name="Pelletier E."/>
            <person name="Niang G."/>
            <person name="Scheremetjew M."/>
            <person name="Finn R."/>
            <person name="Kale V."/>
            <person name="Holt S."/>
            <person name="Cochrane G."/>
            <person name="Meng A."/>
            <person name="Brown T."/>
            <person name="Cohen L."/>
        </authorList>
    </citation>
    <scope>NUCLEOTIDE SEQUENCE</scope>
    <source>
        <strain evidence="2">CCMP1510</strain>
    </source>
</reference>
<feature type="transmembrane region" description="Helical" evidence="1">
    <location>
        <begin position="211"/>
        <end position="235"/>
    </location>
</feature>
<keyword evidence="1" id="KW-0472">Membrane</keyword>
<accession>A0A7S3NGX3</accession>
<dbReference type="SUPFAM" id="SSF103481">
    <property type="entry name" value="Multidrug resistance efflux transporter EmrE"/>
    <property type="match status" value="2"/>
</dbReference>
<sequence>MKSPRSWSPASSSSVVPPQLTYGTGTVLRGSLLAIVATVLVSWDAVLFILAARLGASHRAAIFWKLLAAGIVNGIEAVFEHFDNSNEIRQFFALKNWLWFILTIGFTNAAVCTAISFSFLLTYTANGLLGYACNIIWGAFMGAIYLGDKLDIRIFVWSVIIFSGIAVMAWDTATQGDSQKIVGDCCGLGAGFLFAIFLTENRRAEQLGISIPIGLVLCISLLLTAFATFIVDFIIRPSVPGIGNISQTPFAAAFVAACDGLLMGIVSPLFGAAVESIPAARVSLIALCEIPIATVLVYIFYHQKQNSLGLIGDAIVLFGLLGNATSEVFISLQYPIQEDSATKTHSVPSLSKDTHHNLHKLSYLRNSSASLHAQSSSCGDFRSSTGSLAISDLINAKAPLLPPLLSSRSASSVVDSDDDQAMGLDVDAVSP</sequence>
<gene>
    <name evidence="2" type="ORF">ALAG00032_LOCUS248</name>
</gene>
<evidence type="ECO:0000313" key="2">
    <source>
        <dbReference type="EMBL" id="CAE0359520.1"/>
    </source>
</evidence>
<dbReference type="EMBL" id="HBIJ01000306">
    <property type="protein sequence ID" value="CAE0359520.1"/>
    <property type="molecule type" value="Transcribed_RNA"/>
</dbReference>
<feature type="transmembrane region" description="Helical" evidence="1">
    <location>
        <begin position="99"/>
        <end position="121"/>
    </location>
</feature>